<name>A0A0J6EZE1_COCPO</name>
<keyword evidence="5 23" id="KW-0479">Metal-binding</keyword>
<comment type="catalytic activity">
    <reaction evidence="17">
        <text>lanosterol + reduced [NADPH--hemoprotein reductase] + O2 = 32-hydroxylanosterol + oxidized [NADPH--hemoprotein reductase] + H2O + H(+)</text>
        <dbReference type="Rhea" id="RHEA:75103"/>
        <dbReference type="Rhea" id="RHEA-COMP:11964"/>
        <dbReference type="Rhea" id="RHEA-COMP:11965"/>
        <dbReference type="ChEBI" id="CHEBI:15377"/>
        <dbReference type="ChEBI" id="CHEBI:15378"/>
        <dbReference type="ChEBI" id="CHEBI:15379"/>
        <dbReference type="ChEBI" id="CHEBI:16521"/>
        <dbReference type="ChEBI" id="CHEBI:57618"/>
        <dbReference type="ChEBI" id="CHEBI:58210"/>
        <dbReference type="ChEBI" id="CHEBI:166806"/>
    </reaction>
    <physiologicalReaction direction="left-to-right" evidence="17">
        <dbReference type="Rhea" id="RHEA:75104"/>
    </physiologicalReaction>
</comment>
<keyword evidence="6 24" id="KW-0560">Oxidoreductase</keyword>
<reference evidence="26 27" key="1">
    <citation type="submission" date="2007-06" db="EMBL/GenBank/DDBJ databases">
        <title>The Genome Sequence of Coccidioides posadasii RMSCC_3488.</title>
        <authorList>
            <consortium name="Coccidioides Genome Resources Consortium"/>
            <consortium name="The Broad Institute Genome Sequencing Platform"/>
            <person name="Henn M.R."/>
            <person name="Sykes S."/>
            <person name="Young S."/>
            <person name="Jaffe D."/>
            <person name="Berlin A."/>
            <person name="Alvarez P."/>
            <person name="Butler J."/>
            <person name="Gnerre S."/>
            <person name="Grabherr M."/>
            <person name="Mauceli E."/>
            <person name="Brockman W."/>
            <person name="Kodira C."/>
            <person name="Alvarado L."/>
            <person name="Zeng Q."/>
            <person name="Crawford M."/>
            <person name="Antoine C."/>
            <person name="Devon K."/>
            <person name="Galgiani J."/>
            <person name="Orsborn K."/>
            <person name="Lewis M.L."/>
            <person name="Nusbaum C."/>
            <person name="Galagan J."/>
            <person name="Birren B."/>
        </authorList>
    </citation>
    <scope>NUCLEOTIDE SEQUENCE [LARGE SCALE GENOMIC DNA]</scope>
    <source>
        <strain evidence="26 27">RMSCC 3488</strain>
    </source>
</reference>
<dbReference type="VEuPathDB" id="FungiDB:CPAG_02312"/>
<evidence type="ECO:0000313" key="26">
    <source>
        <dbReference type="EMBL" id="KMM65971.1"/>
    </source>
</evidence>
<evidence type="ECO:0000256" key="3">
    <source>
        <dbReference type="ARBA" id="ARBA00010617"/>
    </source>
</evidence>
<evidence type="ECO:0000256" key="23">
    <source>
        <dbReference type="PIRSR" id="PIRSR602403-1"/>
    </source>
</evidence>
<dbReference type="InterPro" id="IPR036396">
    <property type="entry name" value="Cyt_P450_sf"/>
</dbReference>
<evidence type="ECO:0000256" key="8">
    <source>
        <dbReference type="ARBA" id="ARBA00023033"/>
    </source>
</evidence>
<sequence>MESLPFPSPTVQLLSTVVIIGVLSIFIGNLLRQFAPRRGAKPPVVFHWVPFIGSAISYGLDPYRFFTSCREKYGDIFTFVLLGRKVTVYLGVKGNEFILNGKLQDVNAEEVYSPLTTPVFGSGVIYDCPNQKLMEQKKFIKFGLSSEALASYVPLIQHEVEQYIASSPHFKGESGTMNVAQVMAEITILTAARTLQGEEVRSKLDSSFANYYHDLDSGFTPINFLLPWAPLSHNRKRDAAHKKMRDVYMDIIKKRRISRQERGHDMLWNLMDNCVYKDGTALPDKEIAHLMITLLMAGQHTSSAISAWAILQLAAHPEVMEGLYQEQVQVFGPSKSITLGDIDRLSFSQMVIKETLRLHAPIHSIMRKAKNTMAVPGTNLVIPESHILLSAPGFTARSEDHFKDAAKWNPHRWFSVIEPSEADEKIDYGYGVTIKGTKSPYLPFGAGRHRCIGEKFAYVNLGVILAVMVRHFKLRNPDNRVGVPATDYTSLLSRPMEPSSVHWEKRNFVLE</sequence>
<evidence type="ECO:0000256" key="9">
    <source>
        <dbReference type="ARBA" id="ARBA00023136"/>
    </source>
</evidence>
<keyword evidence="4 23" id="KW-0349">Heme</keyword>
<comment type="catalytic activity">
    <reaction evidence="16">
        <text>a 14alpha-methyl steroid + reduced [NADPH--hemoprotein reductase] + O2 = a 14alpha-hydroxymethyl steroid + oxidized [NADPH--hemoprotein reductase] + H2O + H(+)</text>
        <dbReference type="Rhea" id="RHEA:68060"/>
        <dbReference type="Rhea" id="RHEA-COMP:11964"/>
        <dbReference type="Rhea" id="RHEA-COMP:11965"/>
        <dbReference type="ChEBI" id="CHEBI:15377"/>
        <dbReference type="ChEBI" id="CHEBI:15378"/>
        <dbReference type="ChEBI" id="CHEBI:15379"/>
        <dbReference type="ChEBI" id="CHEBI:57618"/>
        <dbReference type="ChEBI" id="CHEBI:58210"/>
        <dbReference type="ChEBI" id="CHEBI:138029"/>
        <dbReference type="ChEBI" id="CHEBI:176901"/>
    </reaction>
    <physiologicalReaction direction="left-to-right" evidence="16">
        <dbReference type="Rhea" id="RHEA:68061"/>
    </physiologicalReaction>
</comment>
<protein>
    <recommendedName>
        <fullName evidence="10">sterol 14alpha-demethylase</fullName>
        <ecNumber evidence="10">1.14.14.154</ecNumber>
    </recommendedName>
</protein>
<dbReference type="InterPro" id="IPR017972">
    <property type="entry name" value="Cyt_P450_CS"/>
</dbReference>
<dbReference type="Pfam" id="PF00067">
    <property type="entry name" value="p450"/>
    <property type="match status" value="1"/>
</dbReference>
<dbReference type="EC" id="1.14.14.154" evidence="10"/>
<evidence type="ECO:0000256" key="1">
    <source>
        <dbReference type="ARBA" id="ARBA00001971"/>
    </source>
</evidence>
<dbReference type="Gene3D" id="1.10.630.10">
    <property type="entry name" value="Cytochrome P450"/>
    <property type="match status" value="1"/>
</dbReference>
<evidence type="ECO:0000256" key="11">
    <source>
        <dbReference type="ARBA" id="ARBA00047379"/>
    </source>
</evidence>
<dbReference type="CDD" id="cd11042">
    <property type="entry name" value="CYP51-like"/>
    <property type="match status" value="1"/>
</dbReference>
<evidence type="ECO:0000256" key="16">
    <source>
        <dbReference type="ARBA" id="ARBA00048866"/>
    </source>
</evidence>
<dbReference type="GO" id="GO:0005506">
    <property type="term" value="F:iron ion binding"/>
    <property type="evidence" value="ECO:0007669"/>
    <property type="project" value="InterPro"/>
</dbReference>
<dbReference type="AlphaFoldDB" id="A0A0J6EZE1"/>
<comment type="catalytic activity">
    <reaction evidence="12">
        <text>a 14alpha-hydroxymethyl steroid + reduced [NADPH--hemoprotein reductase] + O2 = a 14alpha-formyl steroid + oxidized [NADPH--hemoprotein reductase] + 2 H2O + H(+)</text>
        <dbReference type="Rhea" id="RHEA:68064"/>
        <dbReference type="Rhea" id="RHEA-COMP:11964"/>
        <dbReference type="Rhea" id="RHEA-COMP:11965"/>
        <dbReference type="ChEBI" id="CHEBI:15377"/>
        <dbReference type="ChEBI" id="CHEBI:15378"/>
        <dbReference type="ChEBI" id="CHEBI:15379"/>
        <dbReference type="ChEBI" id="CHEBI:57618"/>
        <dbReference type="ChEBI" id="CHEBI:58210"/>
        <dbReference type="ChEBI" id="CHEBI:176901"/>
        <dbReference type="ChEBI" id="CHEBI:176902"/>
    </reaction>
    <physiologicalReaction direction="left-to-right" evidence="12">
        <dbReference type="Rhea" id="RHEA:68065"/>
    </physiologicalReaction>
</comment>
<feature type="binding site" description="axial binding residue" evidence="23">
    <location>
        <position position="451"/>
    </location>
    <ligand>
        <name>heme</name>
        <dbReference type="ChEBI" id="CHEBI:30413"/>
    </ligand>
    <ligandPart>
        <name>Fe</name>
        <dbReference type="ChEBI" id="CHEBI:18248"/>
    </ligandPart>
</feature>
<evidence type="ECO:0000256" key="17">
    <source>
        <dbReference type="ARBA" id="ARBA00049163"/>
    </source>
</evidence>
<comment type="catalytic activity">
    <reaction evidence="13">
        <text>lanosterol + 3 reduced [NADPH--hemoprotein reductase] + 3 O2 = 4,4-dimethyl-5alpha-cholesta-8,14,24-trien-3beta-ol + formate + 3 oxidized [NADPH--hemoprotein reductase] + 4 H2O + 4 H(+)</text>
        <dbReference type="Rhea" id="RHEA:25286"/>
        <dbReference type="Rhea" id="RHEA-COMP:11964"/>
        <dbReference type="Rhea" id="RHEA-COMP:11965"/>
        <dbReference type="ChEBI" id="CHEBI:15377"/>
        <dbReference type="ChEBI" id="CHEBI:15378"/>
        <dbReference type="ChEBI" id="CHEBI:15379"/>
        <dbReference type="ChEBI" id="CHEBI:15740"/>
        <dbReference type="ChEBI" id="CHEBI:16521"/>
        <dbReference type="ChEBI" id="CHEBI:17813"/>
        <dbReference type="ChEBI" id="CHEBI:57618"/>
        <dbReference type="ChEBI" id="CHEBI:58210"/>
        <dbReference type="EC" id="1.14.14.154"/>
    </reaction>
    <physiologicalReaction direction="left-to-right" evidence="13">
        <dbReference type="Rhea" id="RHEA:25287"/>
    </physiologicalReaction>
</comment>
<evidence type="ECO:0000256" key="21">
    <source>
        <dbReference type="ARBA" id="ARBA00052067"/>
    </source>
</evidence>
<dbReference type="PROSITE" id="PS00086">
    <property type="entry name" value="CYTOCHROME_P450"/>
    <property type="match status" value="1"/>
</dbReference>
<comment type="catalytic activity">
    <reaction evidence="11">
        <text>32-hydroxylanosterol + reduced [NADPH--hemoprotein reductase] + O2 = 32-oxolanosterol + oxidized [NADPH--hemoprotein reductase] + 2 H2O + H(+)</text>
        <dbReference type="Rhea" id="RHEA:75107"/>
        <dbReference type="Rhea" id="RHEA-COMP:11964"/>
        <dbReference type="Rhea" id="RHEA-COMP:11965"/>
        <dbReference type="ChEBI" id="CHEBI:15377"/>
        <dbReference type="ChEBI" id="CHEBI:15378"/>
        <dbReference type="ChEBI" id="CHEBI:15379"/>
        <dbReference type="ChEBI" id="CHEBI:57618"/>
        <dbReference type="ChEBI" id="CHEBI:58210"/>
        <dbReference type="ChEBI" id="CHEBI:166681"/>
        <dbReference type="ChEBI" id="CHEBI:166806"/>
    </reaction>
    <physiologicalReaction direction="left-to-right" evidence="11">
        <dbReference type="Rhea" id="RHEA:75108"/>
    </physiologicalReaction>
</comment>
<dbReference type="FunFam" id="1.10.630.10:FF:000033">
    <property type="entry name" value="14-alpha sterol demethylase"/>
    <property type="match status" value="1"/>
</dbReference>
<reference evidence="27" key="2">
    <citation type="journal article" date="2009" name="Genome Res.">
        <title>Comparative genomic analyses of the human fungal pathogens Coccidioides and their relatives.</title>
        <authorList>
            <person name="Sharpton T.J."/>
            <person name="Stajich J.E."/>
            <person name="Rounsley S.D."/>
            <person name="Gardner M.J."/>
            <person name="Wortman J.R."/>
            <person name="Jordar V.S."/>
            <person name="Maiti R."/>
            <person name="Kodira C.D."/>
            <person name="Neafsey D.E."/>
            <person name="Zeng Q."/>
            <person name="Hung C.-Y."/>
            <person name="McMahan C."/>
            <person name="Muszewska A."/>
            <person name="Grynberg M."/>
            <person name="Mandel M.A."/>
            <person name="Kellner E.M."/>
            <person name="Barker B.M."/>
            <person name="Galgiani J.N."/>
            <person name="Orbach M.J."/>
            <person name="Kirkland T.N."/>
            <person name="Cole G.T."/>
            <person name="Henn M.R."/>
            <person name="Birren B.W."/>
            <person name="Taylor J.W."/>
        </authorList>
    </citation>
    <scope>NUCLEOTIDE SEQUENCE [LARGE SCALE GENOMIC DNA]</scope>
    <source>
        <strain evidence="27">RMSCC 3488</strain>
    </source>
</reference>
<reference evidence="27" key="3">
    <citation type="journal article" date="2010" name="Genome Res.">
        <title>Population genomic sequencing of Coccidioides fungi reveals recent hybridization and transposon control.</title>
        <authorList>
            <person name="Neafsey D.E."/>
            <person name="Barker B.M."/>
            <person name="Sharpton T.J."/>
            <person name="Stajich J.E."/>
            <person name="Park D.J."/>
            <person name="Whiston E."/>
            <person name="Hung C.-Y."/>
            <person name="McMahan C."/>
            <person name="White J."/>
            <person name="Sykes S."/>
            <person name="Heiman D."/>
            <person name="Young S."/>
            <person name="Zeng Q."/>
            <person name="Abouelleil A."/>
            <person name="Aftuck L."/>
            <person name="Bessette D."/>
            <person name="Brown A."/>
            <person name="FitzGerald M."/>
            <person name="Lui A."/>
            <person name="Macdonald J.P."/>
            <person name="Priest M."/>
            <person name="Orbach M.J."/>
            <person name="Galgiani J.N."/>
            <person name="Kirkland T.N."/>
            <person name="Cole G.T."/>
            <person name="Birren B.W."/>
            <person name="Henn M.R."/>
            <person name="Taylor J.W."/>
            <person name="Rounsley S.D."/>
        </authorList>
    </citation>
    <scope>NUCLEOTIDE SEQUENCE [LARGE SCALE GENOMIC DNA]</scope>
    <source>
        <strain evidence="27">RMSCC 3488</strain>
    </source>
</reference>
<dbReference type="EMBL" id="DS268109">
    <property type="protein sequence ID" value="KMM65971.1"/>
    <property type="molecule type" value="Genomic_DNA"/>
</dbReference>
<dbReference type="PRINTS" id="PR00385">
    <property type="entry name" value="P450"/>
</dbReference>
<evidence type="ECO:0000313" key="27">
    <source>
        <dbReference type="Proteomes" id="UP000054567"/>
    </source>
</evidence>
<comment type="catalytic activity">
    <reaction evidence="21">
        <text>32-hydroxyeburicol + reduced [NADPH--hemoprotein reductase] + O2 = 32-oxoeburicol + oxidized [NADPH--hemoprotein reductase] + 2 H2O + H(+)</text>
        <dbReference type="Rhea" id="RHEA:75431"/>
        <dbReference type="Rhea" id="RHEA-COMP:11964"/>
        <dbReference type="Rhea" id="RHEA-COMP:11965"/>
        <dbReference type="ChEBI" id="CHEBI:15377"/>
        <dbReference type="ChEBI" id="CHEBI:15378"/>
        <dbReference type="ChEBI" id="CHEBI:15379"/>
        <dbReference type="ChEBI" id="CHEBI:57618"/>
        <dbReference type="ChEBI" id="CHEBI:58210"/>
        <dbReference type="ChEBI" id="CHEBI:194328"/>
        <dbReference type="ChEBI" id="CHEBI:194329"/>
    </reaction>
    <physiologicalReaction direction="left-to-right" evidence="21">
        <dbReference type="Rhea" id="RHEA:75432"/>
    </physiologicalReaction>
</comment>
<keyword evidence="9 25" id="KW-0472">Membrane</keyword>
<keyword evidence="25" id="KW-0812">Transmembrane</keyword>
<organism evidence="26 27">
    <name type="scientific">Coccidioides posadasii RMSCC 3488</name>
    <dbReference type="NCBI Taxonomy" id="454284"/>
    <lineage>
        <taxon>Eukaryota</taxon>
        <taxon>Fungi</taxon>
        <taxon>Dikarya</taxon>
        <taxon>Ascomycota</taxon>
        <taxon>Pezizomycotina</taxon>
        <taxon>Eurotiomycetes</taxon>
        <taxon>Eurotiomycetidae</taxon>
        <taxon>Onygenales</taxon>
        <taxon>Onygenaceae</taxon>
        <taxon>Coccidioides</taxon>
    </lineage>
</organism>
<evidence type="ECO:0000256" key="25">
    <source>
        <dbReference type="SAM" id="Phobius"/>
    </source>
</evidence>
<feature type="transmembrane region" description="Helical" evidence="25">
    <location>
        <begin position="12"/>
        <end position="31"/>
    </location>
</feature>
<keyword evidence="25" id="KW-1133">Transmembrane helix</keyword>
<comment type="catalytic activity">
    <reaction evidence="15">
        <text>32-oxolanosterol + reduced [NADPH--hemoprotein reductase] + O2 = 4,4-dimethyl-5alpha-cholesta-8,14,24-trien-3beta-ol + formate + oxidized [NADPH--hemoprotein reductase] + H2O + 2 H(+)</text>
        <dbReference type="Rhea" id="RHEA:75111"/>
        <dbReference type="Rhea" id="RHEA-COMP:11964"/>
        <dbReference type="Rhea" id="RHEA-COMP:11965"/>
        <dbReference type="ChEBI" id="CHEBI:15377"/>
        <dbReference type="ChEBI" id="CHEBI:15378"/>
        <dbReference type="ChEBI" id="CHEBI:15379"/>
        <dbReference type="ChEBI" id="CHEBI:15740"/>
        <dbReference type="ChEBI" id="CHEBI:17813"/>
        <dbReference type="ChEBI" id="CHEBI:57618"/>
        <dbReference type="ChEBI" id="CHEBI:58210"/>
        <dbReference type="ChEBI" id="CHEBI:166681"/>
    </reaction>
    <physiologicalReaction direction="left-to-right" evidence="15">
        <dbReference type="Rhea" id="RHEA:75112"/>
    </physiologicalReaction>
</comment>
<evidence type="ECO:0000256" key="4">
    <source>
        <dbReference type="ARBA" id="ARBA00022617"/>
    </source>
</evidence>
<dbReference type="InterPro" id="IPR050529">
    <property type="entry name" value="CYP450_sterol_14alpha_dmase"/>
</dbReference>
<dbReference type="InterPro" id="IPR002403">
    <property type="entry name" value="Cyt_P450_E_grp-IV"/>
</dbReference>
<comment type="catalytic activity">
    <reaction evidence="18">
        <text>a 14alpha-formyl steroid + reduced [NADPH--hemoprotein reductase] + O2 = a Delta(14) steroid + formate + oxidized [NADPH--hemoprotein reductase] + H2O + 2 H(+)</text>
        <dbReference type="Rhea" id="RHEA:68068"/>
        <dbReference type="Rhea" id="RHEA-COMP:11964"/>
        <dbReference type="Rhea" id="RHEA-COMP:11965"/>
        <dbReference type="ChEBI" id="CHEBI:15377"/>
        <dbReference type="ChEBI" id="CHEBI:15378"/>
        <dbReference type="ChEBI" id="CHEBI:15379"/>
        <dbReference type="ChEBI" id="CHEBI:15740"/>
        <dbReference type="ChEBI" id="CHEBI:57618"/>
        <dbReference type="ChEBI" id="CHEBI:58210"/>
        <dbReference type="ChEBI" id="CHEBI:138031"/>
        <dbReference type="ChEBI" id="CHEBI:176902"/>
    </reaction>
    <physiologicalReaction direction="left-to-right" evidence="18">
        <dbReference type="Rhea" id="RHEA:68069"/>
    </physiologicalReaction>
</comment>
<dbReference type="InterPro" id="IPR001128">
    <property type="entry name" value="Cyt_P450"/>
</dbReference>
<dbReference type="SUPFAM" id="SSF48264">
    <property type="entry name" value="Cytochrome P450"/>
    <property type="match status" value="1"/>
</dbReference>
<comment type="subcellular location">
    <subcellularLocation>
        <location evidence="2">Membrane</location>
    </subcellularLocation>
</comment>
<dbReference type="Proteomes" id="UP000054567">
    <property type="component" value="Unassembled WGS sequence"/>
</dbReference>
<dbReference type="PANTHER" id="PTHR24304:SF2">
    <property type="entry name" value="24-HYDROXYCHOLESTEROL 7-ALPHA-HYDROXYLASE"/>
    <property type="match status" value="1"/>
</dbReference>
<comment type="catalytic activity">
    <reaction evidence="14">
        <text>a 14alpha-methyl steroid + 3 reduced [NADPH--hemoprotein reductase] + 3 O2 = a Delta(14) steroid + formate + 3 oxidized [NADPH--hemoprotein reductase] + 4 H2O + 4 H(+)</text>
        <dbReference type="Rhea" id="RHEA:54028"/>
        <dbReference type="Rhea" id="RHEA-COMP:11964"/>
        <dbReference type="Rhea" id="RHEA-COMP:11965"/>
        <dbReference type="ChEBI" id="CHEBI:15377"/>
        <dbReference type="ChEBI" id="CHEBI:15378"/>
        <dbReference type="ChEBI" id="CHEBI:15379"/>
        <dbReference type="ChEBI" id="CHEBI:15740"/>
        <dbReference type="ChEBI" id="CHEBI:57618"/>
        <dbReference type="ChEBI" id="CHEBI:58210"/>
        <dbReference type="ChEBI" id="CHEBI:138029"/>
        <dbReference type="ChEBI" id="CHEBI:138031"/>
        <dbReference type="EC" id="1.14.14.154"/>
    </reaction>
    <physiologicalReaction direction="left-to-right" evidence="14">
        <dbReference type="Rhea" id="RHEA:54029"/>
    </physiologicalReaction>
</comment>
<comment type="catalytic activity">
    <reaction evidence="22">
        <text>eburicol + 3 reduced [NADPH--hemoprotein reductase] + 3 O2 = 14-demethyleburicol + formate + 3 oxidized [NADPH--hemoprotein reductase] + 4 H2O + 4 H(+)</text>
        <dbReference type="Rhea" id="RHEA:75439"/>
        <dbReference type="Rhea" id="RHEA-COMP:11964"/>
        <dbReference type="Rhea" id="RHEA-COMP:11965"/>
        <dbReference type="ChEBI" id="CHEBI:15377"/>
        <dbReference type="ChEBI" id="CHEBI:15378"/>
        <dbReference type="ChEBI" id="CHEBI:15379"/>
        <dbReference type="ChEBI" id="CHEBI:15740"/>
        <dbReference type="ChEBI" id="CHEBI:57618"/>
        <dbReference type="ChEBI" id="CHEBI:58210"/>
        <dbReference type="ChEBI" id="CHEBI:70315"/>
        <dbReference type="ChEBI" id="CHEBI:194330"/>
    </reaction>
    <physiologicalReaction direction="left-to-right" evidence="22">
        <dbReference type="Rhea" id="RHEA:75440"/>
    </physiologicalReaction>
</comment>
<evidence type="ECO:0000256" key="7">
    <source>
        <dbReference type="ARBA" id="ARBA00023004"/>
    </source>
</evidence>
<comment type="catalytic activity">
    <reaction evidence="20">
        <text>eburicol + reduced [NADPH--hemoprotein reductase] + O2 = 32-hydroxyeburicol + oxidized [NADPH--hemoprotein reductase] + H2O + H(+)</text>
        <dbReference type="Rhea" id="RHEA:75427"/>
        <dbReference type="Rhea" id="RHEA-COMP:11964"/>
        <dbReference type="Rhea" id="RHEA-COMP:11965"/>
        <dbReference type="ChEBI" id="CHEBI:15377"/>
        <dbReference type="ChEBI" id="CHEBI:15378"/>
        <dbReference type="ChEBI" id="CHEBI:15379"/>
        <dbReference type="ChEBI" id="CHEBI:57618"/>
        <dbReference type="ChEBI" id="CHEBI:58210"/>
        <dbReference type="ChEBI" id="CHEBI:70315"/>
        <dbReference type="ChEBI" id="CHEBI:194328"/>
    </reaction>
    <physiologicalReaction direction="left-to-right" evidence="20">
        <dbReference type="Rhea" id="RHEA:75428"/>
    </physiologicalReaction>
</comment>
<evidence type="ECO:0000256" key="6">
    <source>
        <dbReference type="ARBA" id="ARBA00023002"/>
    </source>
</evidence>
<dbReference type="PRINTS" id="PR00465">
    <property type="entry name" value="EP450IV"/>
</dbReference>
<evidence type="ECO:0000256" key="19">
    <source>
        <dbReference type="ARBA" id="ARBA00051540"/>
    </source>
</evidence>
<evidence type="ECO:0000256" key="5">
    <source>
        <dbReference type="ARBA" id="ARBA00022723"/>
    </source>
</evidence>
<proteinExistence type="inferred from homology"/>
<evidence type="ECO:0000256" key="2">
    <source>
        <dbReference type="ARBA" id="ARBA00004370"/>
    </source>
</evidence>
<comment type="cofactor">
    <cofactor evidence="1 23">
        <name>heme</name>
        <dbReference type="ChEBI" id="CHEBI:30413"/>
    </cofactor>
</comment>
<feature type="transmembrane region" description="Helical" evidence="25">
    <location>
        <begin position="43"/>
        <end position="60"/>
    </location>
</feature>
<evidence type="ECO:0000256" key="13">
    <source>
        <dbReference type="ARBA" id="ARBA00047670"/>
    </source>
</evidence>
<dbReference type="GO" id="GO:0008398">
    <property type="term" value="F:sterol 14-demethylase activity"/>
    <property type="evidence" value="ECO:0007669"/>
    <property type="project" value="UniProtKB-EC"/>
</dbReference>
<dbReference type="OrthoDB" id="1055148at2759"/>
<comment type="similarity">
    <text evidence="3 24">Belongs to the cytochrome P450 family.</text>
</comment>
<evidence type="ECO:0000256" key="12">
    <source>
        <dbReference type="ARBA" id="ARBA00047587"/>
    </source>
</evidence>
<keyword evidence="7 23" id="KW-0408">Iron</keyword>
<evidence type="ECO:0000256" key="22">
    <source>
        <dbReference type="ARBA" id="ARBA00052625"/>
    </source>
</evidence>
<comment type="catalytic activity">
    <reaction evidence="19">
        <text>32-oxoeburicol + reduced [NADPH--hemoprotein reductase] + O2 = 14-demethyleburicol + formate + oxidized [NADPH--hemoprotein reductase] + H2O + 2 H(+)</text>
        <dbReference type="Rhea" id="RHEA:75435"/>
        <dbReference type="Rhea" id="RHEA-COMP:11964"/>
        <dbReference type="Rhea" id="RHEA-COMP:11965"/>
        <dbReference type="ChEBI" id="CHEBI:15377"/>
        <dbReference type="ChEBI" id="CHEBI:15378"/>
        <dbReference type="ChEBI" id="CHEBI:15379"/>
        <dbReference type="ChEBI" id="CHEBI:15740"/>
        <dbReference type="ChEBI" id="CHEBI:57618"/>
        <dbReference type="ChEBI" id="CHEBI:58210"/>
        <dbReference type="ChEBI" id="CHEBI:194329"/>
        <dbReference type="ChEBI" id="CHEBI:194330"/>
    </reaction>
    <physiologicalReaction direction="left-to-right" evidence="19">
        <dbReference type="Rhea" id="RHEA:75436"/>
    </physiologicalReaction>
</comment>
<evidence type="ECO:0000256" key="10">
    <source>
        <dbReference type="ARBA" id="ARBA00038974"/>
    </source>
</evidence>
<keyword evidence="8 24" id="KW-0503">Monooxygenase</keyword>
<evidence type="ECO:0000256" key="18">
    <source>
        <dbReference type="ARBA" id="ARBA00049450"/>
    </source>
</evidence>
<gene>
    <name evidence="26" type="ORF">CPAG_02312</name>
</gene>
<dbReference type="GO" id="GO:0020037">
    <property type="term" value="F:heme binding"/>
    <property type="evidence" value="ECO:0007669"/>
    <property type="project" value="InterPro"/>
</dbReference>
<evidence type="ECO:0000256" key="20">
    <source>
        <dbReference type="ARBA" id="ARBA00051806"/>
    </source>
</evidence>
<accession>A0A0J6EZE1</accession>
<evidence type="ECO:0000256" key="24">
    <source>
        <dbReference type="RuleBase" id="RU000461"/>
    </source>
</evidence>
<evidence type="ECO:0000256" key="14">
    <source>
        <dbReference type="ARBA" id="ARBA00047702"/>
    </source>
</evidence>
<evidence type="ECO:0000256" key="15">
    <source>
        <dbReference type="ARBA" id="ARBA00048479"/>
    </source>
</evidence>
<dbReference type="GO" id="GO:0016020">
    <property type="term" value="C:membrane"/>
    <property type="evidence" value="ECO:0007669"/>
    <property type="project" value="UniProtKB-SubCell"/>
</dbReference>
<dbReference type="PANTHER" id="PTHR24304">
    <property type="entry name" value="CYTOCHROME P450 FAMILY 7"/>
    <property type="match status" value="1"/>
</dbReference>